<protein>
    <submittedName>
        <fullName evidence="2">Uncharacterized protein</fullName>
    </submittedName>
</protein>
<dbReference type="AlphaFoldDB" id="J9FU62"/>
<feature type="compositionally biased region" description="Basic and acidic residues" evidence="1">
    <location>
        <begin position="1"/>
        <end position="10"/>
    </location>
</feature>
<evidence type="ECO:0000256" key="1">
    <source>
        <dbReference type="SAM" id="MobiDB-lite"/>
    </source>
</evidence>
<accession>J9FU62</accession>
<gene>
    <name evidence="2" type="ORF">EVA_18800</name>
</gene>
<reference evidence="2" key="1">
    <citation type="journal article" date="2012" name="PLoS ONE">
        <title>Gene sets for utilization of primary and secondary nutrition supplies in the distal gut of endangered iberian lynx.</title>
        <authorList>
            <person name="Alcaide M."/>
            <person name="Messina E."/>
            <person name="Richter M."/>
            <person name="Bargiela R."/>
            <person name="Peplies J."/>
            <person name="Huws S.A."/>
            <person name="Newbold C.J."/>
            <person name="Golyshin P.N."/>
            <person name="Simon M.A."/>
            <person name="Lopez G."/>
            <person name="Yakimov M.M."/>
            <person name="Ferrer M."/>
        </authorList>
    </citation>
    <scope>NUCLEOTIDE SEQUENCE</scope>
</reference>
<name>J9FU62_9ZZZZ</name>
<comment type="caution">
    <text evidence="2">The sequence shown here is derived from an EMBL/GenBank/DDBJ whole genome shotgun (WGS) entry which is preliminary data.</text>
</comment>
<feature type="non-terminal residue" evidence="2">
    <location>
        <position position="1"/>
    </location>
</feature>
<evidence type="ECO:0000313" key="2">
    <source>
        <dbReference type="EMBL" id="EJW93092.1"/>
    </source>
</evidence>
<feature type="region of interest" description="Disordered" evidence="1">
    <location>
        <begin position="1"/>
        <end position="32"/>
    </location>
</feature>
<organism evidence="2">
    <name type="scientific">gut metagenome</name>
    <dbReference type="NCBI Taxonomy" id="749906"/>
    <lineage>
        <taxon>unclassified sequences</taxon>
        <taxon>metagenomes</taxon>
        <taxon>organismal metagenomes</taxon>
    </lineage>
</organism>
<sequence length="32" mass="3120">TSDAHAERTGGGEVSAGHPGESNEIQPAGMAV</sequence>
<proteinExistence type="predicted"/>
<dbReference type="EMBL" id="AMCI01007167">
    <property type="protein sequence ID" value="EJW93092.1"/>
    <property type="molecule type" value="Genomic_DNA"/>
</dbReference>